<comment type="caution">
    <text evidence="7">The sequence shown here is derived from an EMBL/GenBank/DDBJ whole genome shotgun (WGS) entry which is preliminary data.</text>
</comment>
<evidence type="ECO:0000256" key="5">
    <source>
        <dbReference type="ARBA" id="ARBA00022490"/>
    </source>
</evidence>
<gene>
    <name evidence="7" type="ORF">FHW12_003088</name>
</gene>
<comment type="subcellular location">
    <subcellularLocation>
        <location evidence="2">Cytoplasm</location>
    </subcellularLocation>
</comment>
<accession>A0A839F488</accession>
<dbReference type="GO" id="GO:0005737">
    <property type="term" value="C:cytoplasm"/>
    <property type="evidence" value="ECO:0007669"/>
    <property type="project" value="UniProtKB-SubCell"/>
</dbReference>
<evidence type="ECO:0000256" key="2">
    <source>
        <dbReference type="ARBA" id="ARBA00004496"/>
    </source>
</evidence>
<evidence type="ECO:0000256" key="1">
    <source>
        <dbReference type="ARBA" id="ARBA00003135"/>
    </source>
</evidence>
<dbReference type="Gene3D" id="1.10.150.250">
    <property type="entry name" value="Flavinator of succinate dehydrogenase"/>
    <property type="match status" value="1"/>
</dbReference>
<protein>
    <recommendedName>
        <fullName evidence="4">FAD assembly factor SdhE</fullName>
    </recommendedName>
</protein>
<evidence type="ECO:0000313" key="7">
    <source>
        <dbReference type="EMBL" id="MBA8888852.1"/>
    </source>
</evidence>
<keyword evidence="5" id="KW-0963">Cytoplasm</keyword>
<name>A0A839F488_9GAMM</name>
<keyword evidence="6" id="KW-0143">Chaperone</keyword>
<dbReference type="Proteomes" id="UP000550401">
    <property type="component" value="Unassembled WGS sequence"/>
</dbReference>
<evidence type="ECO:0000256" key="6">
    <source>
        <dbReference type="ARBA" id="ARBA00023186"/>
    </source>
</evidence>
<dbReference type="InterPro" id="IPR050531">
    <property type="entry name" value="SdhE_FAD_assembly_factor"/>
</dbReference>
<comment type="function">
    <text evidence="1">An FAD assembly protein, which accelerates covalent attachment of the cofactor into other proteins. Plays an essential role in the assembly of succinate dehydrogenase (SDH, respiratory complex II), an enzyme complex that is a component of both the tricarboxylic acid cycle and the electron transport chain, and which couples the oxidation of succinate to fumarate with the reduction of ubiquinone (coenzyme Q) to ubiquinol. Required for flavinylation (covalent attachment of FAD) of the flavoprotein subunit SdhA of SDH and other flavinylated proteins as well.</text>
</comment>
<dbReference type="GO" id="GO:0006105">
    <property type="term" value="P:succinate metabolic process"/>
    <property type="evidence" value="ECO:0007669"/>
    <property type="project" value="TreeGrafter"/>
</dbReference>
<evidence type="ECO:0000256" key="4">
    <source>
        <dbReference type="ARBA" id="ARBA00019418"/>
    </source>
</evidence>
<organism evidence="7 8">
    <name type="scientific">Dokdonella fugitiva</name>
    <dbReference type="NCBI Taxonomy" id="328517"/>
    <lineage>
        <taxon>Bacteria</taxon>
        <taxon>Pseudomonadati</taxon>
        <taxon>Pseudomonadota</taxon>
        <taxon>Gammaproteobacteria</taxon>
        <taxon>Lysobacterales</taxon>
        <taxon>Rhodanobacteraceae</taxon>
        <taxon>Dokdonella</taxon>
    </lineage>
</organism>
<keyword evidence="8" id="KW-1185">Reference proteome</keyword>
<dbReference type="InterPro" id="IPR005631">
    <property type="entry name" value="SDH"/>
</dbReference>
<dbReference type="EMBL" id="JACGXL010000005">
    <property type="protein sequence ID" value="MBA8888852.1"/>
    <property type="molecule type" value="Genomic_DNA"/>
</dbReference>
<dbReference type="PANTHER" id="PTHR39585">
    <property type="entry name" value="FAD ASSEMBLY FACTOR SDHE"/>
    <property type="match status" value="1"/>
</dbReference>
<dbReference type="InterPro" id="IPR036714">
    <property type="entry name" value="SDH_sf"/>
</dbReference>
<evidence type="ECO:0000313" key="8">
    <source>
        <dbReference type="Proteomes" id="UP000550401"/>
    </source>
</evidence>
<dbReference type="PANTHER" id="PTHR39585:SF1">
    <property type="entry name" value="FAD ASSEMBLY FACTOR SDHE"/>
    <property type="match status" value="1"/>
</dbReference>
<evidence type="ECO:0000256" key="3">
    <source>
        <dbReference type="ARBA" id="ARBA00008571"/>
    </source>
</evidence>
<proteinExistence type="inferred from homology"/>
<comment type="similarity">
    <text evidence="3">Belongs to the SdhE FAD assembly factor family.</text>
</comment>
<dbReference type="SUPFAM" id="SSF109910">
    <property type="entry name" value="YgfY-like"/>
    <property type="match status" value="1"/>
</dbReference>
<reference evidence="7 8" key="1">
    <citation type="submission" date="2020-07" db="EMBL/GenBank/DDBJ databases">
        <title>Genomic Encyclopedia of Type Strains, Phase IV (KMG-V): Genome sequencing to study the core and pangenomes of soil and plant-associated prokaryotes.</title>
        <authorList>
            <person name="Whitman W."/>
        </authorList>
    </citation>
    <scope>NUCLEOTIDE SEQUENCE [LARGE SCALE GENOMIC DNA]</scope>
    <source>
        <strain evidence="7 8">RH2WT43</strain>
    </source>
</reference>
<sequence>MSDAADARLGRLRWRARRGTRELDRLLGAWLDRRYAGADEALRADFDALLGEADPDLWDWLTGHLDPAPRYVAIVDEIRALDRV</sequence>
<dbReference type="Pfam" id="PF03937">
    <property type="entry name" value="Sdh5"/>
    <property type="match status" value="1"/>
</dbReference>
<dbReference type="AlphaFoldDB" id="A0A839F488"/>
<dbReference type="RefSeq" id="WP_182531899.1">
    <property type="nucleotide sequence ID" value="NZ_JACGXL010000005.1"/>
</dbReference>